<dbReference type="Proteomes" id="UP000013111">
    <property type="component" value="Unassembled WGS sequence"/>
</dbReference>
<evidence type="ECO:0000313" key="1">
    <source>
        <dbReference type="EMBL" id="CCO94967.1"/>
    </source>
</evidence>
<reference evidence="1 2" key="1">
    <citation type="submission" date="2012-11" db="EMBL/GenBank/DDBJ databases">
        <authorList>
            <person name="Linke B."/>
        </authorList>
    </citation>
    <scope>NUCLEOTIDE SEQUENCE [LARGE SCALE GENOMIC DNA]</scope>
    <source>
        <strain evidence="2">CFBP 1232</strain>
    </source>
</reference>
<proteinExistence type="predicted"/>
<evidence type="ECO:0000313" key="2">
    <source>
        <dbReference type="Proteomes" id="UP000013111"/>
    </source>
</evidence>
<dbReference type="AlphaFoldDB" id="A0A831A781"/>
<name>A0A831A781_ERWAM</name>
<sequence>MPASQFIMLSFSYKAVKKSNLNLFIRIYIYNFFL</sequence>
<dbReference type="EMBL" id="CAPB01000035">
    <property type="protein sequence ID" value="CCO94967.1"/>
    <property type="molecule type" value="Genomic_DNA"/>
</dbReference>
<gene>
    <name evidence="1" type="ORF">BN437_3057</name>
</gene>
<accession>A0A831A781</accession>
<protein>
    <submittedName>
        <fullName evidence="1">Uncharacterized protein</fullName>
    </submittedName>
</protein>
<organism evidence="1 2">
    <name type="scientific">Erwinia amylovora NBRC 12687 = CFBP 1232</name>
    <dbReference type="NCBI Taxonomy" id="1219359"/>
    <lineage>
        <taxon>Bacteria</taxon>
        <taxon>Pseudomonadati</taxon>
        <taxon>Pseudomonadota</taxon>
        <taxon>Gammaproteobacteria</taxon>
        <taxon>Enterobacterales</taxon>
        <taxon>Erwiniaceae</taxon>
        <taxon>Erwinia</taxon>
    </lineage>
</organism>
<comment type="caution">
    <text evidence="1">The sequence shown here is derived from an EMBL/GenBank/DDBJ whole genome shotgun (WGS) entry which is preliminary data.</text>
</comment>
<reference evidence="1 2" key="2">
    <citation type="submission" date="2013-04" db="EMBL/GenBank/DDBJ databases">
        <title>Comparative genomics of 12 strains of Erwinia amylovora identifies a pan-genome with a large conserved core and provides insights into host specificity.</title>
        <authorList>
            <person name="Mann R.A."/>
            <person name="Smits T.H.M."/>
            <person name="Buehlmann A."/>
            <person name="Blom J."/>
            <person name="Goesmann A."/>
            <person name="Frey J.E."/>
            <person name="Plummer K.M."/>
            <person name="Beer S.V."/>
            <person name="Luck J."/>
            <person name="Duffy B."/>
            <person name="Rodoni B."/>
        </authorList>
    </citation>
    <scope>NUCLEOTIDE SEQUENCE [LARGE SCALE GENOMIC DNA]</scope>
    <source>
        <strain evidence="2">CFBP 1232</strain>
    </source>
</reference>